<reference evidence="2" key="2">
    <citation type="submission" date="2015-01" db="EMBL/GenBank/DDBJ databases">
        <title>Evolutionary Origins and Diversification of the Mycorrhizal Mutualists.</title>
        <authorList>
            <consortium name="DOE Joint Genome Institute"/>
            <consortium name="Mycorrhizal Genomics Consortium"/>
            <person name="Kohler A."/>
            <person name="Kuo A."/>
            <person name="Nagy L.G."/>
            <person name="Floudas D."/>
            <person name="Copeland A."/>
            <person name="Barry K.W."/>
            <person name="Cichocki N."/>
            <person name="Veneault-Fourrey C."/>
            <person name="LaButti K."/>
            <person name="Lindquist E.A."/>
            <person name="Lipzen A."/>
            <person name="Lundell T."/>
            <person name="Morin E."/>
            <person name="Murat C."/>
            <person name="Riley R."/>
            <person name="Ohm R."/>
            <person name="Sun H."/>
            <person name="Tunlid A."/>
            <person name="Henrissat B."/>
            <person name="Grigoriev I.V."/>
            <person name="Hibbett D.S."/>
            <person name="Martin F."/>
        </authorList>
    </citation>
    <scope>NUCLEOTIDE SEQUENCE [LARGE SCALE GENOMIC DNA]</scope>
    <source>
        <strain evidence="2">MUT 4182</strain>
    </source>
</reference>
<organism evidence="1 2">
    <name type="scientific">Tulasnella calospora MUT 4182</name>
    <dbReference type="NCBI Taxonomy" id="1051891"/>
    <lineage>
        <taxon>Eukaryota</taxon>
        <taxon>Fungi</taxon>
        <taxon>Dikarya</taxon>
        <taxon>Basidiomycota</taxon>
        <taxon>Agaricomycotina</taxon>
        <taxon>Agaricomycetes</taxon>
        <taxon>Cantharellales</taxon>
        <taxon>Tulasnellaceae</taxon>
        <taxon>Tulasnella</taxon>
    </lineage>
</organism>
<dbReference type="EMBL" id="KN822964">
    <property type="protein sequence ID" value="KIO31286.1"/>
    <property type="molecule type" value="Genomic_DNA"/>
</dbReference>
<evidence type="ECO:0000313" key="2">
    <source>
        <dbReference type="Proteomes" id="UP000054248"/>
    </source>
</evidence>
<sequence length="84" mass="9329">MRSTFLRVPAFRVDHQDAEALSCWTSAVSKLFLWNSISLLCYPVRIVFGGVARSLPGQPPRWIARRVGAIISAELKLYSLLPGA</sequence>
<dbReference type="HOGENOM" id="CLU_2529126_0_0_1"/>
<protein>
    <submittedName>
        <fullName evidence="1">Uncharacterized protein</fullName>
    </submittedName>
</protein>
<keyword evidence="2" id="KW-1185">Reference proteome</keyword>
<proteinExistence type="predicted"/>
<name>A0A0C3QRE8_9AGAM</name>
<reference evidence="1 2" key="1">
    <citation type="submission" date="2014-04" db="EMBL/GenBank/DDBJ databases">
        <authorList>
            <consortium name="DOE Joint Genome Institute"/>
            <person name="Kuo A."/>
            <person name="Girlanda M."/>
            <person name="Perotto S."/>
            <person name="Kohler A."/>
            <person name="Nagy L.G."/>
            <person name="Floudas D."/>
            <person name="Copeland A."/>
            <person name="Barry K.W."/>
            <person name="Cichocki N."/>
            <person name="Veneault-Fourrey C."/>
            <person name="LaButti K."/>
            <person name="Lindquist E.A."/>
            <person name="Lipzen A."/>
            <person name="Lundell T."/>
            <person name="Morin E."/>
            <person name="Murat C."/>
            <person name="Sun H."/>
            <person name="Tunlid A."/>
            <person name="Henrissat B."/>
            <person name="Grigoriev I.V."/>
            <person name="Hibbett D.S."/>
            <person name="Martin F."/>
            <person name="Nordberg H.P."/>
            <person name="Cantor M.N."/>
            <person name="Hua S.X."/>
        </authorList>
    </citation>
    <scope>NUCLEOTIDE SEQUENCE [LARGE SCALE GENOMIC DNA]</scope>
    <source>
        <strain evidence="1 2">MUT 4182</strain>
    </source>
</reference>
<evidence type="ECO:0000313" key="1">
    <source>
        <dbReference type="EMBL" id="KIO31286.1"/>
    </source>
</evidence>
<gene>
    <name evidence="1" type="ORF">M407DRAFT_135641</name>
</gene>
<dbReference type="AlphaFoldDB" id="A0A0C3QRE8"/>
<dbReference type="Proteomes" id="UP000054248">
    <property type="component" value="Unassembled WGS sequence"/>
</dbReference>
<accession>A0A0C3QRE8</accession>